<accession>Q39RE4</accession>
<dbReference type="EMBL" id="CP000148">
    <property type="protein sequence ID" value="ABB33180.1"/>
    <property type="molecule type" value="Genomic_DNA"/>
</dbReference>
<dbReference type="eggNOG" id="ENOG5032TED">
    <property type="taxonomic scope" value="Bacteria"/>
</dbReference>
<evidence type="ECO:0000313" key="2">
    <source>
        <dbReference type="Proteomes" id="UP000007073"/>
    </source>
</evidence>
<organism evidence="1 2">
    <name type="scientific">Geobacter metallireducens (strain ATCC 53774 / DSM 7210 / GS-15)</name>
    <dbReference type="NCBI Taxonomy" id="269799"/>
    <lineage>
        <taxon>Bacteria</taxon>
        <taxon>Pseudomonadati</taxon>
        <taxon>Thermodesulfobacteriota</taxon>
        <taxon>Desulfuromonadia</taxon>
        <taxon>Geobacterales</taxon>
        <taxon>Geobacteraceae</taxon>
        <taxon>Geobacter</taxon>
    </lineage>
</organism>
<dbReference type="AlphaFoldDB" id="Q39RE4"/>
<protein>
    <submittedName>
        <fullName evidence="1">Uncharacterized protein</fullName>
    </submittedName>
</protein>
<proteinExistence type="predicted"/>
<dbReference type="RefSeq" id="WP_004512898.1">
    <property type="nucleotide sequence ID" value="NC_007517.1"/>
</dbReference>
<reference evidence="1 2" key="2">
    <citation type="journal article" date="2009" name="BMC Microbiol.">
        <title>The genome sequence of Geobacter metallireducens: features of metabolism, physiology and regulation common and dissimilar to Geobacter sulfurreducens.</title>
        <authorList>
            <person name="Aklujkar M."/>
            <person name="Krushkal J."/>
            <person name="DiBartolo G."/>
            <person name="Lapidus A."/>
            <person name="Land M.L."/>
            <person name="Lovley D.R."/>
        </authorList>
    </citation>
    <scope>NUCLEOTIDE SEQUENCE [LARGE SCALE GENOMIC DNA]</scope>
    <source>
        <strain evidence="2">ATCC 53774 / DSM 7210 / GS-15</strain>
    </source>
</reference>
<evidence type="ECO:0000313" key="1">
    <source>
        <dbReference type="EMBL" id="ABB33180.1"/>
    </source>
</evidence>
<reference evidence="1 2" key="1">
    <citation type="submission" date="2005-10" db="EMBL/GenBank/DDBJ databases">
        <title>Complete sequence of Geobacter metallireducens GS-15.</title>
        <authorList>
            <consortium name="US DOE Joint Genome Institute"/>
            <person name="Copeland A."/>
            <person name="Lucas S."/>
            <person name="Lapidus A."/>
            <person name="Barry K."/>
            <person name="Detter J.C."/>
            <person name="Glavina T."/>
            <person name="Hammon N."/>
            <person name="Israni S."/>
            <person name="Pitluck S."/>
            <person name="Di Bartolo G."/>
            <person name="Chain P."/>
            <person name="Schmutz J."/>
            <person name="Larimer F."/>
            <person name="Land M."/>
            <person name="Kyrpides N."/>
            <person name="Ivanova N."/>
            <person name="Richardson P."/>
        </authorList>
    </citation>
    <scope>NUCLEOTIDE SEQUENCE [LARGE SCALE GENOMIC DNA]</scope>
    <source>
        <strain evidence="2">ATCC 53774 / DSM 7210 / GS-15</strain>
    </source>
</reference>
<name>Q39RE4_GEOMG</name>
<dbReference type="Proteomes" id="UP000007073">
    <property type="component" value="Chromosome"/>
</dbReference>
<keyword evidence="2" id="KW-1185">Reference proteome</keyword>
<dbReference type="STRING" id="269799.Gmet_2965"/>
<dbReference type="HOGENOM" id="CLU_112905_0_0_7"/>
<gene>
    <name evidence="1" type="ordered locus">Gmet_2965</name>
</gene>
<sequence>MNEPITNVTLRVHVGDYIKEITHERLADFADLTGLDAVAPNRYSWLLVVDMLVNLEVNGIDPTQIVQEIKALESSSHTSFVKPATQFKHPPLHPLWHKHYFSAHFVPHNIHAELNRGGKLENLVNEVLDPNKSPIITREMINELAHRVVHEPFEARSDEGRMTGEWLIFAKQDGNNYYLCMATHDAGDQAIYDKLAYAVKRQFPMLEPFASART</sequence>
<dbReference type="KEGG" id="gme:Gmet_2965"/>